<dbReference type="eggNOG" id="COG3409">
    <property type="taxonomic scope" value="Bacteria"/>
</dbReference>
<sequence length="529" mass="59004">MILVRSSRCIFRVASTACLTGLLCVANLARADDIPNSKAIIQLDNAYDDISIGNGRIYAWNLSSGEIDEVAYEPEVRVNNITQNAAPYGRIESVSTERESGDIYFLSRGRKDSKGSPLLVGRIEKGAGVAAPLLNLEESTGRPQIYAYKRDADTVLVVYDELSSLLTVIRNPDLWRNETVRRAQFKNENIFLGRGSIERIVTSEDGQYLVAYHSDDQTQTFSFVDLDEPSVVFKHVPLFSGRIKEPALLQFKVSDGDAFVLYSIAGRFLQIVSLDRNFNRLIEKSFWQLSGLPNSLVDKSAVTRTSSSLSVIVSGSANSTELAIMSLLRNDRFSSNILMGPYLVKRLPEIRAFAVSEDGSRMAILYDRGSKVAIVENPIEWAKGLDGRPRSDEVEDVQVLLTELFETVPADGIKGPQTDQALRRVKNLMGLPNLSEIDQVTLNALRQVKSERDPEYPNQEFTESERCEYNGQLTTFCMTNKDKYKPIQVDYYLSNSSGEKIYQASQLHSCAFIKASFPGSNTCKISDVE</sequence>
<accession>Q92JT2</accession>
<dbReference type="Gene3D" id="1.10.101.10">
    <property type="entry name" value="PGBD-like superfamily/PGBD"/>
    <property type="match status" value="1"/>
</dbReference>
<dbReference type="InterPro" id="IPR036365">
    <property type="entry name" value="PGBD-like_sf"/>
</dbReference>
<gene>
    <name evidence="2" type="ORF">SMc03765</name>
</gene>
<dbReference type="AlphaFoldDB" id="Q92JT2"/>
<keyword evidence="3" id="KW-1185">Reference proteome</keyword>
<evidence type="ECO:0000256" key="1">
    <source>
        <dbReference type="SAM" id="SignalP"/>
    </source>
</evidence>
<reference evidence="3" key="2">
    <citation type="journal article" date="2001" name="Science">
        <title>The composite genome of the legume symbiont Sinorhizobium meliloti.</title>
        <authorList>
            <person name="Galibert F."/>
            <person name="Finan T.M."/>
            <person name="Long S.R."/>
            <person name="Puehler A."/>
            <person name="Abola P."/>
            <person name="Ampe F."/>
            <person name="Barloy-Hubler F."/>
            <person name="Barnett M.J."/>
            <person name="Becker A."/>
            <person name="Boistard P."/>
            <person name="Bothe G."/>
            <person name="Boutry M."/>
            <person name="Bowser L."/>
            <person name="Buhrmester J."/>
            <person name="Cadieu E."/>
            <person name="Capela D."/>
            <person name="Chain P."/>
            <person name="Cowie A."/>
            <person name="Davis R.W."/>
            <person name="Dreano S."/>
            <person name="Federspiel N.A."/>
            <person name="Fisher R.F."/>
            <person name="Gloux S."/>
            <person name="Godrie T."/>
            <person name="Goffeau A."/>
            <person name="Golding B."/>
            <person name="Gouzy J."/>
            <person name="Gurjal M."/>
            <person name="Hernandez-Lucas I."/>
            <person name="Hong A."/>
            <person name="Huizar L."/>
            <person name="Hyman R.W."/>
            <person name="Jones T."/>
            <person name="Kahn D."/>
            <person name="Kahn M.L."/>
            <person name="Kalman S."/>
            <person name="Keating D.H."/>
            <person name="Kiss E."/>
            <person name="Komp C."/>
            <person name="Lelaure V."/>
            <person name="Masuy D."/>
            <person name="Palm C."/>
            <person name="Peck M.C."/>
            <person name="Pohl T.M."/>
            <person name="Portetelle D."/>
            <person name="Purnelle B."/>
            <person name="Ramsperger U."/>
            <person name="Surzycki R."/>
            <person name="Thebault P."/>
            <person name="Vandenbol M."/>
            <person name="Vorhoelter F.J."/>
            <person name="Weidner S."/>
            <person name="Wells D.H."/>
            <person name="Wong K."/>
            <person name="Yeh K.-C."/>
            <person name="Batut J."/>
        </authorList>
    </citation>
    <scope>NUCLEOTIDE SEQUENCE [LARGE SCALE GENOMIC DNA]</scope>
    <source>
        <strain evidence="3">1021</strain>
    </source>
</reference>
<dbReference type="Proteomes" id="UP000001976">
    <property type="component" value="Chromosome"/>
</dbReference>
<protein>
    <recommendedName>
        <fullName evidence="4">Peptidoglycan binding-like domain-containing protein</fullName>
    </recommendedName>
</protein>
<reference evidence="2 3" key="1">
    <citation type="journal article" date="2001" name="Proc. Natl. Acad. Sci. U.S.A.">
        <title>Analysis of the chromosome sequence of the legume symbiont Sinorhizobium meliloti strain 1021.</title>
        <authorList>
            <person name="Capela D."/>
            <person name="Barloy-Hubler F."/>
            <person name="Gouzy J."/>
            <person name="Bothe G."/>
            <person name="Ampe F."/>
            <person name="Batut J."/>
            <person name="Boistard P."/>
            <person name="Becker A."/>
            <person name="Boutry M."/>
            <person name="Cadieu E."/>
            <person name="Dreano S."/>
            <person name="Gloux S."/>
            <person name="Godrie T."/>
            <person name="Goffeau A."/>
            <person name="Kahn D."/>
            <person name="Kiss E."/>
            <person name="Lelaure V."/>
            <person name="Masuy D."/>
            <person name="Pohl T."/>
            <person name="Portetelle D."/>
            <person name="Puehler A."/>
            <person name="Purnelle B."/>
            <person name="Ramsperger U."/>
            <person name="Renard C."/>
            <person name="Thebault P."/>
            <person name="Vandenbol M."/>
            <person name="Weidner S."/>
            <person name="Galibert F."/>
        </authorList>
    </citation>
    <scope>NUCLEOTIDE SEQUENCE [LARGE SCALE GENOMIC DNA]</scope>
    <source>
        <strain evidence="2 3">1021</strain>
    </source>
</reference>
<organism evidence="2 3">
    <name type="scientific">Rhizobium meliloti (strain 1021)</name>
    <name type="common">Ensifer meliloti</name>
    <name type="synonym">Sinorhizobium meliloti</name>
    <dbReference type="NCBI Taxonomy" id="266834"/>
    <lineage>
        <taxon>Bacteria</taxon>
        <taxon>Pseudomonadati</taxon>
        <taxon>Pseudomonadota</taxon>
        <taxon>Alphaproteobacteria</taxon>
        <taxon>Hyphomicrobiales</taxon>
        <taxon>Rhizobiaceae</taxon>
        <taxon>Sinorhizobium/Ensifer group</taxon>
        <taxon>Sinorhizobium</taxon>
    </lineage>
</organism>
<dbReference type="InterPro" id="IPR036366">
    <property type="entry name" value="PGBDSf"/>
</dbReference>
<dbReference type="EnsemblBacteria" id="CAC47729">
    <property type="protein sequence ID" value="CAC47729"/>
    <property type="gene ID" value="SMc03765"/>
</dbReference>
<dbReference type="KEGG" id="sme:SMc03765"/>
<feature type="chain" id="PRO_5004319382" description="Peptidoglycan binding-like domain-containing protein" evidence="1">
    <location>
        <begin position="32"/>
        <end position="529"/>
    </location>
</feature>
<evidence type="ECO:0000313" key="2">
    <source>
        <dbReference type="EMBL" id="CAC47729.1"/>
    </source>
</evidence>
<dbReference type="HOGENOM" id="CLU_514688_0_0_5"/>
<dbReference type="RefSeq" id="WP_010970458.1">
    <property type="nucleotide sequence ID" value="NC_003047.1"/>
</dbReference>
<dbReference type="SUPFAM" id="SSF69322">
    <property type="entry name" value="Tricorn protease domain 2"/>
    <property type="match status" value="1"/>
</dbReference>
<feature type="signal peptide" evidence="1">
    <location>
        <begin position="1"/>
        <end position="31"/>
    </location>
</feature>
<dbReference type="PATRIC" id="fig|266834.11.peg.4699"/>
<name>Q92JT2_RHIME</name>
<dbReference type="SUPFAM" id="SSF47090">
    <property type="entry name" value="PGBD-like"/>
    <property type="match status" value="1"/>
</dbReference>
<evidence type="ECO:0000313" key="3">
    <source>
        <dbReference type="Proteomes" id="UP000001976"/>
    </source>
</evidence>
<keyword evidence="1" id="KW-0732">Signal</keyword>
<dbReference type="EMBL" id="AL591688">
    <property type="protein sequence ID" value="CAC47729.1"/>
    <property type="molecule type" value="Genomic_DNA"/>
</dbReference>
<proteinExistence type="predicted"/>
<evidence type="ECO:0008006" key="4">
    <source>
        <dbReference type="Google" id="ProtNLM"/>
    </source>
</evidence>
<dbReference type="SMR" id="Q92JT2"/>